<dbReference type="FunFam" id="2.130.10.10:FF:000306">
    <property type="entry name" value="3-carboxymuconate cyclase"/>
    <property type="match status" value="1"/>
</dbReference>
<dbReference type="GO" id="GO:0017057">
    <property type="term" value="F:6-phosphogluconolactonase activity"/>
    <property type="evidence" value="ECO:0007669"/>
    <property type="project" value="TreeGrafter"/>
</dbReference>
<evidence type="ECO:0000256" key="1">
    <source>
        <dbReference type="ARBA" id="ARBA00005564"/>
    </source>
</evidence>
<sequence length="354" mass="38451">MLVFIGSYGPPTEPGVYTFRLNRETGALTPLDEVAGYQNPTFLSLDAAKKRLYAIADRVVDGQRQGSAVSFEIDPAEGKLRTLRWEGNVDTSLCHIQRDATGRFFAVASYSGGKIGLSAAGANDTIGELLDVKQHEGGSVDPERQDRPHPHSVFFSPDNRFAFVPDLGLDRIVGYRLDTDAGKLVTHGETALQPGAGPRHMAFHPNGAYAYVINELDSTVTSFRYDAENGALQTLEVVSTLPADFGEENACAEIQVSPDGRYLYGSNRGHDSIVVYAVDPATGKLTYVEHTSTRGGHPRHFSLSPDGDFLIAVNRDSDNIVVFRVDRETGKLAFTGHTAKASKPVCVKMAFFPL</sequence>
<dbReference type="InterPro" id="IPR011048">
    <property type="entry name" value="Haem_d1_sf"/>
</dbReference>
<accession>A0A3B0CCG0</accession>
<dbReference type="InterPro" id="IPR019405">
    <property type="entry name" value="Lactonase_7-beta_prop"/>
</dbReference>
<dbReference type="InterPro" id="IPR050282">
    <property type="entry name" value="Cycloisomerase_2"/>
</dbReference>
<dbReference type="Pfam" id="PF10282">
    <property type="entry name" value="Lactonase"/>
    <property type="match status" value="1"/>
</dbReference>
<gene>
    <name evidence="2" type="ORF">D7M11_17545</name>
</gene>
<dbReference type="OrthoDB" id="9790815at2"/>
<organism evidence="2 3">
    <name type="scientific">Paenibacillus ginsengarvi</name>
    <dbReference type="NCBI Taxonomy" id="400777"/>
    <lineage>
        <taxon>Bacteria</taxon>
        <taxon>Bacillati</taxon>
        <taxon>Bacillota</taxon>
        <taxon>Bacilli</taxon>
        <taxon>Bacillales</taxon>
        <taxon>Paenibacillaceae</taxon>
        <taxon>Paenibacillus</taxon>
    </lineage>
</organism>
<dbReference type="Proteomes" id="UP000282311">
    <property type="component" value="Unassembled WGS sequence"/>
</dbReference>
<keyword evidence="3" id="KW-1185">Reference proteome</keyword>
<comment type="similarity">
    <text evidence="1">Belongs to the cycloisomerase 2 family.</text>
</comment>
<dbReference type="InterPro" id="IPR015943">
    <property type="entry name" value="WD40/YVTN_repeat-like_dom_sf"/>
</dbReference>
<protein>
    <submittedName>
        <fullName evidence="2">Lactonase family protein</fullName>
    </submittedName>
</protein>
<evidence type="ECO:0000313" key="3">
    <source>
        <dbReference type="Proteomes" id="UP000282311"/>
    </source>
</evidence>
<evidence type="ECO:0000313" key="2">
    <source>
        <dbReference type="EMBL" id="RKN82271.1"/>
    </source>
</evidence>
<reference evidence="2 3" key="1">
    <citation type="journal article" date="2007" name="Int. J. Syst. Evol. Microbiol.">
        <title>Paenibacillus ginsengarvi sp. nov., isolated from soil from ginseng cultivation.</title>
        <authorList>
            <person name="Yoon M.H."/>
            <person name="Ten L.N."/>
            <person name="Im W.T."/>
        </authorList>
    </citation>
    <scope>NUCLEOTIDE SEQUENCE [LARGE SCALE GENOMIC DNA]</scope>
    <source>
        <strain evidence="2 3">KCTC 13059</strain>
    </source>
</reference>
<dbReference type="AlphaFoldDB" id="A0A3B0CCG0"/>
<dbReference type="SUPFAM" id="SSF51004">
    <property type="entry name" value="C-terminal (heme d1) domain of cytochrome cd1-nitrite reductase"/>
    <property type="match status" value="1"/>
</dbReference>
<dbReference type="PANTHER" id="PTHR30344:SF1">
    <property type="entry name" value="6-PHOSPHOGLUCONOLACTONASE"/>
    <property type="match status" value="1"/>
</dbReference>
<proteinExistence type="inferred from homology"/>
<comment type="caution">
    <text evidence="2">The sequence shown here is derived from an EMBL/GenBank/DDBJ whole genome shotgun (WGS) entry which is preliminary data.</text>
</comment>
<name>A0A3B0CCG0_9BACL</name>
<dbReference type="Gene3D" id="2.130.10.10">
    <property type="entry name" value="YVTN repeat-like/Quinoprotein amine dehydrogenase"/>
    <property type="match status" value="1"/>
</dbReference>
<dbReference type="EMBL" id="RBAH01000012">
    <property type="protein sequence ID" value="RKN82271.1"/>
    <property type="molecule type" value="Genomic_DNA"/>
</dbReference>
<dbReference type="GO" id="GO:0005829">
    <property type="term" value="C:cytosol"/>
    <property type="evidence" value="ECO:0007669"/>
    <property type="project" value="TreeGrafter"/>
</dbReference>
<dbReference type="PANTHER" id="PTHR30344">
    <property type="entry name" value="6-PHOSPHOGLUCONOLACTONASE-RELATED"/>
    <property type="match status" value="1"/>
</dbReference>